<dbReference type="GO" id="GO:0005737">
    <property type="term" value="C:cytoplasm"/>
    <property type="evidence" value="ECO:0007669"/>
    <property type="project" value="UniProtKB-ARBA"/>
</dbReference>
<proteinExistence type="predicted"/>
<evidence type="ECO:0000313" key="2">
    <source>
        <dbReference type="EMBL" id="OIR08005.1"/>
    </source>
</evidence>
<gene>
    <name evidence="2" type="ORF">GALL_98680</name>
</gene>
<dbReference type="SUPFAM" id="SSF50475">
    <property type="entry name" value="FMN-binding split barrel"/>
    <property type="match status" value="1"/>
</dbReference>
<feature type="domain" description="CREG-like beta-barrel" evidence="1">
    <location>
        <begin position="23"/>
        <end position="154"/>
    </location>
</feature>
<evidence type="ECO:0000259" key="1">
    <source>
        <dbReference type="Pfam" id="PF13883"/>
    </source>
</evidence>
<organism evidence="2">
    <name type="scientific">mine drainage metagenome</name>
    <dbReference type="NCBI Taxonomy" id="410659"/>
    <lineage>
        <taxon>unclassified sequences</taxon>
        <taxon>metagenomes</taxon>
        <taxon>ecological metagenomes</taxon>
    </lineage>
</organism>
<comment type="caution">
    <text evidence="2">The sequence shown here is derived from an EMBL/GenBank/DDBJ whole genome shotgun (WGS) entry which is preliminary data.</text>
</comment>
<protein>
    <submittedName>
        <fullName evidence="2">Pyridoxamine 5'-phosphate oxidase</fullName>
    </submittedName>
</protein>
<dbReference type="InterPro" id="IPR012349">
    <property type="entry name" value="Split_barrel_FMN-bd"/>
</dbReference>
<dbReference type="InterPro" id="IPR055343">
    <property type="entry name" value="CREG_beta-barrel"/>
</dbReference>
<dbReference type="PANTHER" id="PTHR13343:SF17">
    <property type="entry name" value="CELLULAR REPRESSOR OF E1A-STIMULATED GENES, ISOFORM A"/>
    <property type="match status" value="1"/>
</dbReference>
<dbReference type="Gene3D" id="3.20.180.10">
    <property type="entry name" value="PNP-oxidase-like"/>
    <property type="match status" value="1"/>
</dbReference>
<dbReference type="AlphaFoldDB" id="A0A1J5SVF5"/>
<dbReference type="Pfam" id="PF13883">
    <property type="entry name" value="CREG_beta-barrel"/>
    <property type="match status" value="1"/>
</dbReference>
<dbReference type="PANTHER" id="PTHR13343">
    <property type="entry name" value="CREG1 PROTEIN"/>
    <property type="match status" value="1"/>
</dbReference>
<dbReference type="Gene3D" id="2.30.110.10">
    <property type="entry name" value="Electron Transport, Fmn-binding Protein, Chain A"/>
    <property type="match status" value="1"/>
</dbReference>
<sequence length="245" mass="26725">MNTTDPSLDADNGASPGLCFTIRKILRAANRAALGTILAGEERPYVSLVTTATDYDGSPLLLLSRLADHTRNLDADTHVSLLFDGTAGYANPQQGPRVTLMGRIEHCPAPRVRQRFLGRHPGAALYADFADFAFYRVQLERVHWVGGFARARWLDQGLACDWALSERFEAAAPALLQELNNGQTALLTTLANQVLKKRGKGWQAVAIDADGIDLKRENSILRLAFPQPLTSFDGLIPALSTLTTD</sequence>
<dbReference type="InterPro" id="IPR037119">
    <property type="entry name" value="Haem_oxidase_HugZ-like_sf"/>
</dbReference>
<accession>A0A1J5SVF5</accession>
<dbReference type="EMBL" id="MLJW01000034">
    <property type="protein sequence ID" value="OIR08005.1"/>
    <property type="molecule type" value="Genomic_DNA"/>
</dbReference>
<reference evidence="2" key="1">
    <citation type="submission" date="2016-10" db="EMBL/GenBank/DDBJ databases">
        <title>Sequence of Gallionella enrichment culture.</title>
        <authorList>
            <person name="Poehlein A."/>
            <person name="Muehling M."/>
            <person name="Daniel R."/>
        </authorList>
    </citation>
    <scope>NUCLEOTIDE SEQUENCE</scope>
</reference>
<name>A0A1J5SVF5_9ZZZZ</name>